<reference evidence="16 17" key="1">
    <citation type="submission" date="2018-06" db="EMBL/GenBank/DDBJ databases">
        <authorList>
            <consortium name="PulseNet: The National Subtyping Network for Foodborne Disease Surveillance"/>
            <person name="Tarr C.L."/>
            <person name="Trees E."/>
            <person name="Katz L.S."/>
            <person name="Carleton-Romer H.A."/>
            <person name="Stroika S."/>
            <person name="Kucerova Z."/>
            <person name="Roache K.F."/>
            <person name="Sabol A.L."/>
            <person name="Besser J."/>
            <person name="Gerner-Smidt P."/>
        </authorList>
    </citation>
    <scope>NUCLEOTIDE SEQUENCE [LARGE SCALE GENOMIC DNA]</scope>
    <source>
        <strain evidence="15 18">2016D-0221</strain>
        <strain evidence="16 17">PNUSAC001503</strain>
    </source>
</reference>
<keyword evidence="7" id="KW-1003">Cell membrane</keyword>
<comment type="similarity">
    <text evidence="3 13">Belongs to the ExbD/TolR family.</text>
</comment>
<keyword evidence="6 13" id="KW-0813">Transport</keyword>
<comment type="subunit">
    <text evidence="4">The accessory proteins ExbB and ExbD seem to form a complex with TonB.</text>
</comment>
<dbReference type="OMA" id="MEACHRE"/>
<comment type="function">
    <text evidence="1">Involved in the TonB-dependent energy-dependent transport of various receptor-bound substrates.</text>
</comment>
<dbReference type="EMBL" id="AABQDW010000013">
    <property type="protein sequence ID" value="EAI5408485.1"/>
    <property type="molecule type" value="Genomic_DNA"/>
</dbReference>
<proteinExistence type="inferred from homology"/>
<keyword evidence="17" id="KW-1185">Reference proteome</keyword>
<evidence type="ECO:0000313" key="16">
    <source>
        <dbReference type="EMBL" id="EAI8859445.1"/>
    </source>
</evidence>
<dbReference type="GO" id="GO:0022857">
    <property type="term" value="F:transmembrane transporter activity"/>
    <property type="evidence" value="ECO:0007669"/>
    <property type="project" value="InterPro"/>
</dbReference>
<evidence type="ECO:0000313" key="15">
    <source>
        <dbReference type="EMBL" id="EAI5408485.1"/>
    </source>
</evidence>
<evidence type="ECO:0000256" key="12">
    <source>
        <dbReference type="ARBA" id="ARBA00023136"/>
    </source>
</evidence>
<dbReference type="GO" id="GO:0015031">
    <property type="term" value="P:protein transport"/>
    <property type="evidence" value="ECO:0007669"/>
    <property type="project" value="UniProtKB-KW"/>
</dbReference>
<evidence type="ECO:0000256" key="5">
    <source>
        <dbReference type="ARBA" id="ARBA00022090"/>
    </source>
</evidence>
<dbReference type="AlphaFoldDB" id="A0A5L4IGH4"/>
<dbReference type="RefSeq" id="WP_002850728.1">
    <property type="nucleotide sequence ID" value="NZ_AABUZP020000066.1"/>
</dbReference>
<keyword evidence="8" id="KW-0997">Cell inner membrane</keyword>
<keyword evidence="11 14" id="KW-1133">Transmembrane helix</keyword>
<dbReference type="GeneID" id="61065464"/>
<evidence type="ECO:0000256" key="14">
    <source>
        <dbReference type="SAM" id="Phobius"/>
    </source>
</evidence>
<sequence length="129" mass="14583">MIKLPKNEGLNIIPFIDIILVLLAIVLSISTFIAQGKIKVDLPQSQSAQSLEDDKNRLSIIIDKDNKFYLDENEASVEDLKNRIQTLNPDTLVELKSDKDAKFSSFVVIVDSLKLKGHDKFQIVTEKEQ</sequence>
<evidence type="ECO:0000256" key="11">
    <source>
        <dbReference type="ARBA" id="ARBA00022989"/>
    </source>
</evidence>
<dbReference type="NCBIfam" id="TIGR02804">
    <property type="entry name" value="ExbD_2"/>
    <property type="match status" value="1"/>
</dbReference>
<comment type="caution">
    <text evidence="16">The sequence shown here is derived from an EMBL/GenBank/DDBJ whole genome shotgun (WGS) entry which is preliminary data.</text>
</comment>
<name>A0A5L4IGH4_CAMFE</name>
<evidence type="ECO:0000256" key="13">
    <source>
        <dbReference type="RuleBase" id="RU003879"/>
    </source>
</evidence>
<keyword evidence="9 13" id="KW-0812">Transmembrane</keyword>
<evidence type="ECO:0000256" key="7">
    <source>
        <dbReference type="ARBA" id="ARBA00022475"/>
    </source>
</evidence>
<keyword evidence="12 14" id="KW-0472">Membrane</keyword>
<evidence type="ECO:0000256" key="3">
    <source>
        <dbReference type="ARBA" id="ARBA00005811"/>
    </source>
</evidence>
<evidence type="ECO:0000313" key="18">
    <source>
        <dbReference type="Proteomes" id="UP000557842"/>
    </source>
</evidence>
<dbReference type="Proteomes" id="UP000557842">
    <property type="component" value="Unassembled WGS sequence"/>
</dbReference>
<dbReference type="EMBL" id="AABTCC010000018">
    <property type="protein sequence ID" value="EAI8859445.1"/>
    <property type="molecule type" value="Genomic_DNA"/>
</dbReference>
<dbReference type="Pfam" id="PF02472">
    <property type="entry name" value="ExbD"/>
    <property type="match status" value="1"/>
</dbReference>
<organism evidence="16 17">
    <name type="scientific">Campylobacter fetus</name>
    <dbReference type="NCBI Taxonomy" id="196"/>
    <lineage>
        <taxon>Bacteria</taxon>
        <taxon>Pseudomonadati</taxon>
        <taxon>Campylobacterota</taxon>
        <taxon>Epsilonproteobacteria</taxon>
        <taxon>Campylobacterales</taxon>
        <taxon>Campylobacteraceae</taxon>
        <taxon>Campylobacter</taxon>
    </lineage>
</organism>
<evidence type="ECO:0000256" key="10">
    <source>
        <dbReference type="ARBA" id="ARBA00022927"/>
    </source>
</evidence>
<protein>
    <recommendedName>
        <fullName evidence="5">Biopolymer transport protein ExbD</fullName>
    </recommendedName>
</protein>
<evidence type="ECO:0000313" key="17">
    <source>
        <dbReference type="Proteomes" id="UP000535509"/>
    </source>
</evidence>
<evidence type="ECO:0000256" key="8">
    <source>
        <dbReference type="ARBA" id="ARBA00022519"/>
    </source>
</evidence>
<dbReference type="Gene3D" id="3.30.420.270">
    <property type="match status" value="1"/>
</dbReference>
<gene>
    <name evidence="16" type="primary">exbD</name>
    <name evidence="15" type="ORF">BVH53_07200</name>
    <name evidence="16" type="ORF">CX802_06340</name>
</gene>
<evidence type="ECO:0000256" key="1">
    <source>
        <dbReference type="ARBA" id="ARBA00003540"/>
    </source>
</evidence>
<dbReference type="InterPro" id="IPR014171">
    <property type="entry name" value="TonB_ExbD_2"/>
</dbReference>
<evidence type="ECO:0000256" key="6">
    <source>
        <dbReference type="ARBA" id="ARBA00022448"/>
    </source>
</evidence>
<evidence type="ECO:0000256" key="9">
    <source>
        <dbReference type="ARBA" id="ARBA00022692"/>
    </source>
</evidence>
<evidence type="ECO:0000256" key="2">
    <source>
        <dbReference type="ARBA" id="ARBA00004249"/>
    </source>
</evidence>
<keyword evidence="10 13" id="KW-0653">Protein transport</keyword>
<accession>A0A5L4IGH4</accession>
<dbReference type="PANTHER" id="PTHR30558:SF12">
    <property type="entry name" value="BIOPOLYMER TRANSPORT PROTEIN EXBD"/>
    <property type="match status" value="1"/>
</dbReference>
<feature type="transmembrane region" description="Helical" evidence="14">
    <location>
        <begin position="12"/>
        <end position="34"/>
    </location>
</feature>
<dbReference type="Proteomes" id="UP000535509">
    <property type="component" value="Unassembled WGS sequence"/>
</dbReference>
<dbReference type="GO" id="GO:0005886">
    <property type="term" value="C:plasma membrane"/>
    <property type="evidence" value="ECO:0007669"/>
    <property type="project" value="UniProtKB-SubCell"/>
</dbReference>
<dbReference type="PANTHER" id="PTHR30558">
    <property type="entry name" value="EXBD MEMBRANE COMPONENT OF PMF-DRIVEN MACROMOLECULE IMPORT SYSTEM"/>
    <property type="match status" value="1"/>
</dbReference>
<dbReference type="InterPro" id="IPR003400">
    <property type="entry name" value="ExbD"/>
</dbReference>
<comment type="subcellular location">
    <subcellularLocation>
        <location evidence="2">Cell inner membrane</location>
        <topology evidence="2">Single-pass type II membrane protein</topology>
    </subcellularLocation>
    <subcellularLocation>
        <location evidence="13">Cell membrane</location>
        <topology evidence="13">Single-pass type II membrane protein</topology>
    </subcellularLocation>
</comment>
<evidence type="ECO:0000256" key="4">
    <source>
        <dbReference type="ARBA" id="ARBA00011471"/>
    </source>
</evidence>